<protein>
    <recommendedName>
        <fullName evidence="2">F-actin-capping protein subunit beta</fullName>
    </recommendedName>
</protein>
<evidence type="ECO:0000256" key="1">
    <source>
        <dbReference type="ARBA" id="ARBA00022467"/>
    </source>
</evidence>
<dbReference type="OrthoDB" id="1811757at2759"/>
<evidence type="ECO:0000313" key="4">
    <source>
        <dbReference type="EMBL" id="KAG8088373.1"/>
    </source>
</evidence>
<keyword evidence="2" id="KW-0963">Cytoplasm</keyword>
<comment type="subcellular location">
    <subcellularLocation>
        <location evidence="2">Cytoplasm</location>
        <location evidence="2">Cytoskeleton</location>
    </subcellularLocation>
</comment>
<dbReference type="EMBL" id="JAAALK010000082">
    <property type="protein sequence ID" value="KAG8088373.1"/>
    <property type="molecule type" value="Genomic_DNA"/>
</dbReference>
<comment type="subunit">
    <text evidence="2">Heterodimer of an alpha and a beta subunit.</text>
</comment>
<feature type="compositionally biased region" description="Basic residues" evidence="3">
    <location>
        <begin position="68"/>
        <end position="77"/>
    </location>
</feature>
<keyword evidence="1 2" id="KW-0117">Actin capping</keyword>
<name>A0A8J5WCN6_ZIZPA</name>
<comment type="function">
    <text evidence="2">F-actin-capping proteins bind in a Ca(2+)-independent manner to the fast growing ends of actin filaments (barbed end) thereby blocking the exchange of subunits at these ends. Unlike other capping proteins (such as gelsolin and severin), these proteins do not sever actin filaments.</text>
</comment>
<feature type="compositionally biased region" description="Pro residues" evidence="3">
    <location>
        <begin position="36"/>
        <end position="45"/>
    </location>
</feature>
<dbReference type="Proteomes" id="UP000729402">
    <property type="component" value="Unassembled WGS sequence"/>
</dbReference>
<proteinExistence type="inferred from homology"/>
<dbReference type="GO" id="GO:0008290">
    <property type="term" value="C:F-actin capping protein complex"/>
    <property type="evidence" value="ECO:0007669"/>
    <property type="project" value="UniProtKB-UniRule"/>
</dbReference>
<keyword evidence="2" id="KW-0206">Cytoskeleton</keyword>
<comment type="similarity">
    <text evidence="2">Belongs to the F-actin-capping protein beta subunit family.</text>
</comment>
<reference evidence="4" key="2">
    <citation type="submission" date="2021-02" db="EMBL/GenBank/DDBJ databases">
        <authorList>
            <person name="Kimball J.A."/>
            <person name="Haas M.W."/>
            <person name="Macchietto M."/>
            <person name="Kono T."/>
            <person name="Duquette J."/>
            <person name="Shao M."/>
        </authorList>
    </citation>
    <scope>NUCLEOTIDE SEQUENCE</scope>
    <source>
        <tissue evidence="4">Fresh leaf tissue</tissue>
    </source>
</reference>
<evidence type="ECO:0000313" key="5">
    <source>
        <dbReference type="Proteomes" id="UP000729402"/>
    </source>
</evidence>
<dbReference type="Pfam" id="PF01115">
    <property type="entry name" value="F_actin_cap_B"/>
    <property type="match status" value="1"/>
</dbReference>
<accession>A0A8J5WCN6</accession>
<gene>
    <name evidence="4" type="ORF">GUJ93_ZPchr0010g10889</name>
</gene>
<reference evidence="4" key="1">
    <citation type="journal article" date="2021" name="bioRxiv">
        <title>Whole Genome Assembly and Annotation of Northern Wild Rice, Zizania palustris L., Supports a Whole Genome Duplication in the Zizania Genus.</title>
        <authorList>
            <person name="Haas M."/>
            <person name="Kono T."/>
            <person name="Macchietto M."/>
            <person name="Millas R."/>
            <person name="McGilp L."/>
            <person name="Shao M."/>
            <person name="Duquette J."/>
            <person name="Hirsch C.N."/>
            <person name="Kimball J."/>
        </authorList>
    </citation>
    <scope>NUCLEOTIDE SEQUENCE</scope>
    <source>
        <tissue evidence="4">Fresh leaf tissue</tissue>
    </source>
</reference>
<dbReference type="GO" id="GO:0051016">
    <property type="term" value="P:barbed-end actin filament capping"/>
    <property type="evidence" value="ECO:0007669"/>
    <property type="project" value="UniProtKB-UniRule"/>
</dbReference>
<feature type="region of interest" description="Disordered" evidence="3">
    <location>
        <begin position="32"/>
        <end position="92"/>
    </location>
</feature>
<dbReference type="InterPro" id="IPR001698">
    <property type="entry name" value="CAPZB"/>
</dbReference>
<keyword evidence="2" id="KW-0009">Actin-binding</keyword>
<dbReference type="AlphaFoldDB" id="A0A8J5WCN6"/>
<comment type="caution">
    <text evidence="4">The sequence shown here is derived from an EMBL/GenBank/DDBJ whole genome shotgun (WGS) entry which is preliminary data.</text>
</comment>
<sequence>MEVKLTFVGFSQWPTEDRVFSLLLFFPAAASARLRSPPPRPPPASPTSRRLRRLHPPPRPPAASAASRRLRGLRRLRCLPPPPPPLLRRPRRRIPRHSYLVRRMPPGSTETALNALLSLLPDHSIDLLSQVDLPLQVSLV</sequence>
<evidence type="ECO:0000256" key="3">
    <source>
        <dbReference type="SAM" id="MobiDB-lite"/>
    </source>
</evidence>
<keyword evidence="5" id="KW-1185">Reference proteome</keyword>
<dbReference type="GO" id="GO:0003779">
    <property type="term" value="F:actin binding"/>
    <property type="evidence" value="ECO:0007669"/>
    <property type="project" value="UniProtKB-KW"/>
</dbReference>
<organism evidence="4 5">
    <name type="scientific">Zizania palustris</name>
    <name type="common">Northern wild rice</name>
    <dbReference type="NCBI Taxonomy" id="103762"/>
    <lineage>
        <taxon>Eukaryota</taxon>
        <taxon>Viridiplantae</taxon>
        <taxon>Streptophyta</taxon>
        <taxon>Embryophyta</taxon>
        <taxon>Tracheophyta</taxon>
        <taxon>Spermatophyta</taxon>
        <taxon>Magnoliopsida</taxon>
        <taxon>Liliopsida</taxon>
        <taxon>Poales</taxon>
        <taxon>Poaceae</taxon>
        <taxon>BOP clade</taxon>
        <taxon>Oryzoideae</taxon>
        <taxon>Oryzeae</taxon>
        <taxon>Zizaniinae</taxon>
        <taxon>Zizania</taxon>
    </lineage>
</organism>
<evidence type="ECO:0000256" key="2">
    <source>
        <dbReference type="RuleBase" id="RU365078"/>
    </source>
</evidence>